<reference evidence="1 2" key="1">
    <citation type="submission" date="2017-08" db="EMBL/GenBank/DDBJ databases">
        <title>Infants hospitalized years apart are colonized by the same room-sourced microbial strains.</title>
        <authorList>
            <person name="Brooks B."/>
            <person name="Olm M.R."/>
            <person name="Firek B.A."/>
            <person name="Baker R."/>
            <person name="Thomas B.C."/>
            <person name="Morowitz M.J."/>
            <person name="Banfield J.F."/>
        </authorList>
    </citation>
    <scope>NUCLEOTIDE SEQUENCE [LARGE SCALE GENOMIC DNA]</scope>
    <source>
        <strain evidence="1">S2_006_000_R2_64</strain>
    </source>
</reference>
<dbReference type="InterPro" id="IPR019660">
    <property type="entry name" value="Put_sensory_transdc_reg_YbjN"/>
</dbReference>
<dbReference type="AlphaFoldDB" id="A0A2W5HNH5"/>
<evidence type="ECO:0000313" key="1">
    <source>
        <dbReference type="EMBL" id="PZP55329.1"/>
    </source>
</evidence>
<gene>
    <name evidence="1" type="ORF">DI586_07260</name>
</gene>
<accession>A0A2W5HNH5</accession>
<sequence length="168" mass="19095">MPDLAEAFFEETVNPLDDAEEFLQAPDLLSFNRANRDELFVEVKGHYGNYKMMFMWDEMMGALQFCCEYGLQVSDVNKALAAETVMNINSGMWLGHFDLPPESLSPTFRYTQLFRGMHSSGADHVQELIRIATDECDRNYPVFISLCQTETPDSDDLNLAMMPIAGRS</sequence>
<proteinExistence type="predicted"/>
<evidence type="ECO:0000313" key="2">
    <source>
        <dbReference type="Proteomes" id="UP000249739"/>
    </source>
</evidence>
<dbReference type="Proteomes" id="UP000249739">
    <property type="component" value="Unassembled WGS sequence"/>
</dbReference>
<protein>
    <submittedName>
        <fullName evidence="1">Uncharacterized protein</fullName>
    </submittedName>
</protein>
<comment type="caution">
    <text evidence="1">The sequence shown here is derived from an EMBL/GenBank/DDBJ whole genome shotgun (WGS) entry which is preliminary data.</text>
</comment>
<organism evidence="1 2">
    <name type="scientific">Micavibrio aeruginosavorus</name>
    <dbReference type="NCBI Taxonomy" id="349221"/>
    <lineage>
        <taxon>Bacteria</taxon>
        <taxon>Pseudomonadati</taxon>
        <taxon>Bdellovibrionota</taxon>
        <taxon>Bdellovibrionia</taxon>
        <taxon>Bdellovibrionales</taxon>
        <taxon>Pseudobdellovibrionaceae</taxon>
        <taxon>Micavibrio</taxon>
    </lineage>
</organism>
<dbReference type="EMBL" id="QFOT01000075">
    <property type="protein sequence ID" value="PZP55329.1"/>
    <property type="molecule type" value="Genomic_DNA"/>
</dbReference>
<name>A0A2W5HNH5_9BACT</name>
<dbReference type="Pfam" id="PF10722">
    <property type="entry name" value="YbjN"/>
    <property type="match status" value="1"/>
</dbReference>